<sequence>EAHPRGRPGGGLRRAAGGTERHRHRVRRALQQRNAAEPLRVRGAGRGRGPAPARHPHGGGQPHAGHRQHGRRAAGAAAAGERRRARERGVRAAPGHPRGEHVGRRDGAGPVQRAGPGHRRQRLHRRLPGDQPGAHDRRLRRHRPAGERDHPPRVAGGRRGAGEEPGVVGRRRTGGAASRVVHHARRLRLRDVPQDGRAAVRRRVRGRRAAGGRRSQRTHLQQQRRRLRRDQLRAHQPQRARGGQQAAAWLRAHGRGGVRQVRHGREPGVPRAPAAAGGAPDHLPPGRRGGGQRPLVGLRQRVVHAAGGLHRGRGGVDAGPGADPGIPGAERLRSAPGDLLRQHRRAPVAL</sequence>
<gene>
    <name evidence="2" type="ORF">AVDCRST_MAG68-3229</name>
</gene>
<evidence type="ECO:0000256" key="1">
    <source>
        <dbReference type="SAM" id="MobiDB-lite"/>
    </source>
</evidence>
<feature type="non-terminal residue" evidence="2">
    <location>
        <position position="1"/>
    </location>
</feature>
<accession>A0A6J4M3E5</accession>
<protein>
    <submittedName>
        <fullName evidence="2">Uncharacterized protein</fullName>
    </submittedName>
</protein>
<feature type="compositionally biased region" description="Low complexity" evidence="1">
    <location>
        <begin position="269"/>
        <end position="281"/>
    </location>
</feature>
<dbReference type="AlphaFoldDB" id="A0A6J4M3E5"/>
<feature type="compositionally biased region" description="Low complexity" evidence="1">
    <location>
        <begin position="234"/>
        <end position="246"/>
    </location>
</feature>
<organism evidence="2">
    <name type="scientific">uncultured Gemmatimonadota bacterium</name>
    <dbReference type="NCBI Taxonomy" id="203437"/>
    <lineage>
        <taxon>Bacteria</taxon>
        <taxon>Pseudomonadati</taxon>
        <taxon>Gemmatimonadota</taxon>
        <taxon>environmental samples</taxon>
    </lineage>
</organism>
<name>A0A6J4M3E5_9BACT</name>
<evidence type="ECO:0000313" key="2">
    <source>
        <dbReference type="EMBL" id="CAA9345130.1"/>
    </source>
</evidence>
<feature type="compositionally biased region" description="Basic residues" evidence="1">
    <location>
        <begin position="21"/>
        <end position="30"/>
    </location>
</feature>
<feature type="compositionally biased region" description="Basic residues" evidence="1">
    <location>
        <begin position="199"/>
        <end position="228"/>
    </location>
</feature>
<feature type="non-terminal residue" evidence="2">
    <location>
        <position position="350"/>
    </location>
</feature>
<feature type="region of interest" description="Disordered" evidence="1">
    <location>
        <begin position="1"/>
        <end position="246"/>
    </location>
</feature>
<feature type="compositionally biased region" description="Basic residues" evidence="1">
    <location>
        <begin position="116"/>
        <end position="126"/>
    </location>
</feature>
<proteinExistence type="predicted"/>
<feature type="region of interest" description="Disordered" evidence="1">
    <location>
        <begin position="309"/>
        <end position="350"/>
    </location>
</feature>
<feature type="compositionally biased region" description="Basic and acidic residues" evidence="1">
    <location>
        <begin position="97"/>
        <end position="107"/>
    </location>
</feature>
<feature type="compositionally biased region" description="Low complexity" evidence="1">
    <location>
        <begin position="164"/>
        <end position="179"/>
    </location>
</feature>
<feature type="compositionally biased region" description="Low complexity" evidence="1">
    <location>
        <begin position="319"/>
        <end position="329"/>
    </location>
</feature>
<reference evidence="2" key="1">
    <citation type="submission" date="2020-02" db="EMBL/GenBank/DDBJ databases">
        <authorList>
            <person name="Meier V. D."/>
        </authorList>
    </citation>
    <scope>NUCLEOTIDE SEQUENCE</scope>
    <source>
        <strain evidence="2">AVDCRST_MAG68</strain>
    </source>
</reference>
<feature type="region of interest" description="Disordered" evidence="1">
    <location>
        <begin position="263"/>
        <end position="293"/>
    </location>
</feature>
<feature type="compositionally biased region" description="Basic and acidic residues" evidence="1">
    <location>
        <begin position="80"/>
        <end position="90"/>
    </location>
</feature>
<dbReference type="EMBL" id="CADCTW010000155">
    <property type="protein sequence ID" value="CAA9345130.1"/>
    <property type="molecule type" value="Genomic_DNA"/>
</dbReference>